<evidence type="ECO:0000256" key="1">
    <source>
        <dbReference type="ARBA" id="ARBA00005361"/>
    </source>
</evidence>
<dbReference type="InterPro" id="IPR005334">
    <property type="entry name" value="Tctex-1-like"/>
</dbReference>
<evidence type="ECO:0000313" key="3">
    <source>
        <dbReference type="Proteomes" id="UP001372834"/>
    </source>
</evidence>
<proteinExistence type="inferred from homology"/>
<gene>
    <name evidence="2" type="ORF">RUM43_006717</name>
</gene>
<dbReference type="InterPro" id="IPR038586">
    <property type="entry name" value="Tctex-1-like_sf"/>
</dbReference>
<dbReference type="GO" id="GO:0045505">
    <property type="term" value="F:dynein intermediate chain binding"/>
    <property type="evidence" value="ECO:0007669"/>
    <property type="project" value="TreeGrafter"/>
</dbReference>
<dbReference type="Proteomes" id="UP001372834">
    <property type="component" value="Unassembled WGS sequence"/>
</dbReference>
<dbReference type="PANTHER" id="PTHR21255">
    <property type="entry name" value="T-COMPLEX-ASSOCIATED-TESTIS-EXPRESSED 1/ DYNEIN LIGHT CHAIN"/>
    <property type="match status" value="1"/>
</dbReference>
<name>A0AAN8PZ02_POLSC</name>
<dbReference type="AlphaFoldDB" id="A0AAN8PZ02"/>
<comment type="similarity">
    <text evidence="1">Belongs to the dynein light chain Tctex-type family.</text>
</comment>
<dbReference type="GO" id="GO:0007018">
    <property type="term" value="P:microtubule-based movement"/>
    <property type="evidence" value="ECO:0007669"/>
    <property type="project" value="TreeGrafter"/>
</dbReference>
<reference evidence="2 3" key="1">
    <citation type="submission" date="2023-10" db="EMBL/GenBank/DDBJ databases">
        <title>Genomes of two closely related lineages of the louse Polyplax serrata with different host specificities.</title>
        <authorList>
            <person name="Martinu J."/>
            <person name="Tarabai H."/>
            <person name="Stefka J."/>
            <person name="Hypsa V."/>
        </authorList>
    </citation>
    <scope>NUCLEOTIDE SEQUENCE [LARGE SCALE GENOMIC DNA]</scope>
    <source>
        <strain evidence="2">HR10_N</strain>
    </source>
</reference>
<comment type="caution">
    <text evidence="2">The sequence shown here is derived from an EMBL/GenBank/DDBJ whole genome shotgun (WGS) entry which is preliminary data.</text>
</comment>
<dbReference type="EMBL" id="JAWJWE010000037">
    <property type="protein sequence ID" value="KAK6626406.1"/>
    <property type="molecule type" value="Genomic_DNA"/>
</dbReference>
<dbReference type="PANTHER" id="PTHR21255:SF4">
    <property type="entry name" value="DYNEIN LIGHT CHAIN TCTEX-TYPE"/>
    <property type="match status" value="1"/>
</dbReference>
<protein>
    <submittedName>
        <fullName evidence="2">Uncharacterized protein</fullName>
    </submittedName>
</protein>
<dbReference type="Pfam" id="PF03645">
    <property type="entry name" value="Tctex-1"/>
    <property type="match status" value="1"/>
</dbReference>
<organism evidence="2 3">
    <name type="scientific">Polyplax serrata</name>
    <name type="common">Common mouse louse</name>
    <dbReference type="NCBI Taxonomy" id="468196"/>
    <lineage>
        <taxon>Eukaryota</taxon>
        <taxon>Metazoa</taxon>
        <taxon>Ecdysozoa</taxon>
        <taxon>Arthropoda</taxon>
        <taxon>Hexapoda</taxon>
        <taxon>Insecta</taxon>
        <taxon>Pterygota</taxon>
        <taxon>Neoptera</taxon>
        <taxon>Paraneoptera</taxon>
        <taxon>Psocodea</taxon>
        <taxon>Troctomorpha</taxon>
        <taxon>Phthiraptera</taxon>
        <taxon>Anoplura</taxon>
        <taxon>Polyplacidae</taxon>
        <taxon>Polyplax</taxon>
    </lineage>
</organism>
<dbReference type="CDD" id="cd21455">
    <property type="entry name" value="DLC-like_DYNLT1_DYNLT3"/>
    <property type="match status" value="1"/>
</dbReference>
<evidence type="ECO:0000313" key="2">
    <source>
        <dbReference type="EMBL" id="KAK6626406.1"/>
    </source>
</evidence>
<accession>A0AAN8PZ02</accession>
<sequence length="122" mass="13919">MSKTAIEGEQTIQSTTDQFQFVPDEVNVVIHESLELVLGNEQWDGEKQEKWNNRIMEIILEKMSHFKKPYKYIVVCSTVQRTGCCVDAASACFWDTDTDGSVTVRWESPDIYAVVSVFGTFI</sequence>
<dbReference type="Gene3D" id="3.30.1140.40">
    <property type="entry name" value="Tctex-1"/>
    <property type="match status" value="1"/>
</dbReference>
<dbReference type="GO" id="GO:0005737">
    <property type="term" value="C:cytoplasm"/>
    <property type="evidence" value="ECO:0007669"/>
    <property type="project" value="TreeGrafter"/>
</dbReference>
<dbReference type="GO" id="GO:0005868">
    <property type="term" value="C:cytoplasmic dynein complex"/>
    <property type="evidence" value="ECO:0007669"/>
    <property type="project" value="TreeGrafter"/>
</dbReference>